<dbReference type="STRING" id="870242.cpu_06620"/>
<feature type="compositionally biased region" description="Basic and acidic residues" evidence="1">
    <location>
        <begin position="110"/>
        <end position="128"/>
    </location>
</feature>
<dbReference type="RefSeq" id="WP_075858632.1">
    <property type="nucleotide sequence ID" value="NZ_BDJK01000009.1"/>
</dbReference>
<feature type="region of interest" description="Disordered" evidence="1">
    <location>
        <begin position="107"/>
        <end position="128"/>
    </location>
</feature>
<evidence type="ECO:0000313" key="2">
    <source>
        <dbReference type="EMBL" id="GAV22152.1"/>
    </source>
</evidence>
<dbReference type="EMBL" id="BDJK01000009">
    <property type="protein sequence ID" value="GAV22152.1"/>
    <property type="molecule type" value="Genomic_DNA"/>
</dbReference>
<dbReference type="Proteomes" id="UP000187485">
    <property type="component" value="Unassembled WGS sequence"/>
</dbReference>
<accession>A0A1L8CTC1</accession>
<name>A0A1L8CTC1_9THEO</name>
<dbReference type="OrthoDB" id="1725710at2"/>
<proteinExistence type="predicted"/>
<sequence length="128" mass="13845">MAEEKESSGSLIDTFLYLLELEGKRSIDADKVLLTMLLLNITAVTNLVLQRLSPNSFQRAVPSSAPQASDLSSLMPILTSLVQSKGGGSGNLNPALISLLTNFLAQTSEPPKKELPPEKEGKKDDHRK</sequence>
<comment type="caution">
    <text evidence="2">The sequence shown here is derived from an EMBL/GenBank/DDBJ whole genome shotgun (WGS) entry which is preliminary data.</text>
</comment>
<reference evidence="3" key="1">
    <citation type="submission" date="2016-12" db="EMBL/GenBank/DDBJ databases">
        <title>Draft Genome Sequences od Carboxydothermus pertinax and islandicus, Hydrogenogenic Carboxydotrophic Bacteria.</title>
        <authorList>
            <person name="Fukuyama Y."/>
            <person name="Ohmae K."/>
            <person name="Yoneda Y."/>
            <person name="Yoshida T."/>
            <person name="Sako Y."/>
        </authorList>
    </citation>
    <scope>NUCLEOTIDE SEQUENCE [LARGE SCALE GENOMIC DNA]</scope>
    <source>
        <strain evidence="3">Ug1</strain>
    </source>
</reference>
<organism evidence="2 3">
    <name type="scientific">Carboxydothermus pertinax</name>
    <dbReference type="NCBI Taxonomy" id="870242"/>
    <lineage>
        <taxon>Bacteria</taxon>
        <taxon>Bacillati</taxon>
        <taxon>Bacillota</taxon>
        <taxon>Clostridia</taxon>
        <taxon>Thermoanaerobacterales</taxon>
        <taxon>Thermoanaerobacteraceae</taxon>
        <taxon>Carboxydothermus</taxon>
    </lineage>
</organism>
<evidence type="ECO:0000256" key="1">
    <source>
        <dbReference type="SAM" id="MobiDB-lite"/>
    </source>
</evidence>
<protein>
    <submittedName>
        <fullName evidence="2">Uncharacterized protein</fullName>
    </submittedName>
</protein>
<evidence type="ECO:0000313" key="3">
    <source>
        <dbReference type="Proteomes" id="UP000187485"/>
    </source>
</evidence>
<keyword evidence="3" id="KW-1185">Reference proteome</keyword>
<gene>
    <name evidence="2" type="ORF">cpu_06620</name>
</gene>
<dbReference type="AlphaFoldDB" id="A0A1L8CTC1"/>